<dbReference type="GO" id="GO:0071949">
    <property type="term" value="F:FAD binding"/>
    <property type="evidence" value="ECO:0007669"/>
    <property type="project" value="InterPro"/>
</dbReference>
<dbReference type="PANTHER" id="PTHR13789">
    <property type="entry name" value="MONOOXYGENASE"/>
    <property type="match status" value="1"/>
</dbReference>
<organism evidence="5">
    <name type="scientific">Chaetoceros debilis</name>
    <dbReference type="NCBI Taxonomy" id="122233"/>
    <lineage>
        <taxon>Eukaryota</taxon>
        <taxon>Sar</taxon>
        <taxon>Stramenopiles</taxon>
        <taxon>Ochrophyta</taxon>
        <taxon>Bacillariophyta</taxon>
        <taxon>Coscinodiscophyceae</taxon>
        <taxon>Chaetocerotophycidae</taxon>
        <taxon>Chaetocerotales</taxon>
        <taxon>Chaetocerotaceae</taxon>
        <taxon>Chaetoceros</taxon>
    </lineage>
</organism>
<evidence type="ECO:0000259" key="4">
    <source>
        <dbReference type="Pfam" id="PF01494"/>
    </source>
</evidence>
<sequence>MIMSGHFATVFALVNHLLLQRTSMHVAALSPCQEIIDVAIIGGGPAGLAAALAAKRVLGDGASVVVFERSPEFLEIGGQVGLFGPAFNALDALDPSGIVNAAVEEAGNVRKKLRMLNDKGVLENEMDVGVGADSNSKQVAIPWFALQRALANLLPSGVVRLGHELTTMDEEACSIDGEDCVALTFKGKNDGESNEVGTCSETETTCHARLVIGADGNLSQTRALLFGEKEKFPSYAGSAIWRMFVYGAEFEGLEPAIMNVYTGDGKVLAIQRMGDRLYIVGQAGWPEDELSVLDRRRYVGEEDGNDSGGRSTNAERLERFAKTFAGFPQDVVKFAVDHCETASILEHPIYYREPDRPWGKGRVTLLGDAAHCIPPNMGMGTPLAFEDAVSLGHALAKHGVKSEALRSFEADRMERVNTIAKFAIEQTGQYYKEKDDNANPFKLSKVSQFEYIMNFQQDPIIPTDYGMSKEV</sequence>
<reference evidence="5" key="1">
    <citation type="submission" date="2021-01" db="EMBL/GenBank/DDBJ databases">
        <authorList>
            <person name="Corre E."/>
            <person name="Pelletier E."/>
            <person name="Niang G."/>
            <person name="Scheremetjew M."/>
            <person name="Finn R."/>
            <person name="Kale V."/>
            <person name="Holt S."/>
            <person name="Cochrane G."/>
            <person name="Meng A."/>
            <person name="Brown T."/>
            <person name="Cohen L."/>
        </authorList>
    </citation>
    <scope>NUCLEOTIDE SEQUENCE</scope>
    <source>
        <strain evidence="5">MM31A-1</strain>
    </source>
</reference>
<evidence type="ECO:0000256" key="1">
    <source>
        <dbReference type="ARBA" id="ARBA00023002"/>
    </source>
</evidence>
<dbReference type="EMBL" id="HBIO01019043">
    <property type="protein sequence ID" value="CAE0469791.1"/>
    <property type="molecule type" value="Transcribed_RNA"/>
</dbReference>
<dbReference type="InterPro" id="IPR002938">
    <property type="entry name" value="FAD-bd"/>
</dbReference>
<feature type="chain" id="PRO_5030991448" description="FAD-binding domain-containing protein" evidence="3">
    <location>
        <begin position="25"/>
        <end position="471"/>
    </location>
</feature>
<evidence type="ECO:0000313" key="5">
    <source>
        <dbReference type="EMBL" id="CAE0469791.1"/>
    </source>
</evidence>
<dbReference type="Gene3D" id="3.50.50.60">
    <property type="entry name" value="FAD/NAD(P)-binding domain"/>
    <property type="match status" value="1"/>
</dbReference>
<keyword evidence="2" id="KW-0503">Monooxygenase</keyword>
<keyword evidence="1" id="KW-0560">Oxidoreductase</keyword>
<dbReference type="PANTHER" id="PTHR13789:SF309">
    <property type="entry name" value="PUTATIVE (AFU_ORTHOLOGUE AFUA_6G14510)-RELATED"/>
    <property type="match status" value="1"/>
</dbReference>
<dbReference type="PRINTS" id="PR00420">
    <property type="entry name" value="RNGMNOXGNASE"/>
</dbReference>
<feature type="domain" description="FAD-binding" evidence="4">
    <location>
        <begin position="356"/>
        <end position="422"/>
    </location>
</feature>
<dbReference type="SUPFAM" id="SSF51905">
    <property type="entry name" value="FAD/NAD(P)-binding domain"/>
    <property type="match status" value="1"/>
</dbReference>
<evidence type="ECO:0000256" key="3">
    <source>
        <dbReference type="SAM" id="SignalP"/>
    </source>
</evidence>
<accession>A0A7S3Q919</accession>
<dbReference type="InterPro" id="IPR036188">
    <property type="entry name" value="FAD/NAD-bd_sf"/>
</dbReference>
<feature type="signal peptide" evidence="3">
    <location>
        <begin position="1"/>
        <end position="24"/>
    </location>
</feature>
<dbReference type="AlphaFoldDB" id="A0A7S3Q919"/>
<gene>
    <name evidence="5" type="ORF">CDEB00056_LOCUS14644</name>
</gene>
<dbReference type="Pfam" id="PF01494">
    <property type="entry name" value="FAD_binding_3"/>
    <property type="match status" value="2"/>
</dbReference>
<proteinExistence type="predicted"/>
<dbReference type="GO" id="GO:0004497">
    <property type="term" value="F:monooxygenase activity"/>
    <property type="evidence" value="ECO:0007669"/>
    <property type="project" value="UniProtKB-KW"/>
</dbReference>
<name>A0A7S3Q919_9STRA</name>
<evidence type="ECO:0000256" key="2">
    <source>
        <dbReference type="ARBA" id="ARBA00023033"/>
    </source>
</evidence>
<feature type="domain" description="FAD-binding" evidence="4">
    <location>
        <begin position="37"/>
        <end position="225"/>
    </location>
</feature>
<protein>
    <recommendedName>
        <fullName evidence="4">FAD-binding domain-containing protein</fullName>
    </recommendedName>
</protein>
<dbReference type="InterPro" id="IPR050493">
    <property type="entry name" value="FAD-dep_Monooxygenase_BioMet"/>
</dbReference>
<keyword evidence="3" id="KW-0732">Signal</keyword>